<sequence length="162" mass="16952">MNNLTRRDLCVALSAFAAMGGLVAEGQSNASPETQSSTDAAAPVLAHSEIFAFDKLPVHASANGGASRAVIQGRLATGEFVEVHETALPPGQMPHQPHRHTHSEFLMIREGRLEVTSDGKTGIVEPGGIIFTASGVLHGLKNVGDVMANYFVVAIGVQKAIT</sequence>
<accession>A0A7W8N2S3</accession>
<keyword evidence="2" id="KW-0732">Signal</keyword>
<dbReference type="Gene3D" id="2.60.120.10">
    <property type="entry name" value="Jelly Rolls"/>
    <property type="match status" value="1"/>
</dbReference>
<reference evidence="4 5" key="1">
    <citation type="submission" date="2020-08" db="EMBL/GenBank/DDBJ databases">
        <title>Genomic Encyclopedia of Type Strains, Phase IV (KMG-V): Genome sequencing to study the core and pangenomes of soil and plant-associated prokaryotes.</title>
        <authorList>
            <person name="Whitman W."/>
        </authorList>
    </citation>
    <scope>NUCLEOTIDE SEQUENCE [LARGE SCALE GENOMIC DNA]</scope>
    <source>
        <strain evidence="4 5">M8US30</strain>
    </source>
</reference>
<dbReference type="SUPFAM" id="SSF51182">
    <property type="entry name" value="RmlC-like cupins"/>
    <property type="match status" value="1"/>
</dbReference>
<dbReference type="AlphaFoldDB" id="A0A7W8N2S3"/>
<gene>
    <name evidence="4" type="ORF">HDF10_000643</name>
</gene>
<dbReference type="EMBL" id="JACHDZ010000001">
    <property type="protein sequence ID" value="MBB5342693.1"/>
    <property type="molecule type" value="Genomic_DNA"/>
</dbReference>
<comment type="caution">
    <text evidence="4">The sequence shown here is derived from an EMBL/GenBank/DDBJ whole genome shotgun (WGS) entry which is preliminary data.</text>
</comment>
<dbReference type="InterPro" id="IPR051610">
    <property type="entry name" value="GPI/OXD"/>
</dbReference>
<organism evidence="4 5">
    <name type="scientific">Tunturiibacter lichenicola</name>
    <dbReference type="NCBI Taxonomy" id="2051959"/>
    <lineage>
        <taxon>Bacteria</taxon>
        <taxon>Pseudomonadati</taxon>
        <taxon>Acidobacteriota</taxon>
        <taxon>Terriglobia</taxon>
        <taxon>Terriglobales</taxon>
        <taxon>Acidobacteriaceae</taxon>
        <taxon>Tunturiibacter</taxon>
    </lineage>
</organism>
<proteinExistence type="predicted"/>
<dbReference type="InterPro" id="IPR011051">
    <property type="entry name" value="RmlC_Cupin_sf"/>
</dbReference>
<evidence type="ECO:0000256" key="2">
    <source>
        <dbReference type="SAM" id="SignalP"/>
    </source>
</evidence>
<evidence type="ECO:0000256" key="1">
    <source>
        <dbReference type="ARBA" id="ARBA00022723"/>
    </source>
</evidence>
<dbReference type="PANTHER" id="PTHR35848:SF6">
    <property type="entry name" value="CUPIN TYPE-2 DOMAIN-CONTAINING PROTEIN"/>
    <property type="match status" value="1"/>
</dbReference>
<evidence type="ECO:0000313" key="4">
    <source>
        <dbReference type="EMBL" id="MBB5342693.1"/>
    </source>
</evidence>
<dbReference type="CDD" id="cd02209">
    <property type="entry name" value="cupin_XRE_C"/>
    <property type="match status" value="1"/>
</dbReference>
<evidence type="ECO:0000313" key="5">
    <source>
        <dbReference type="Proteomes" id="UP000569092"/>
    </source>
</evidence>
<dbReference type="PANTHER" id="PTHR35848">
    <property type="entry name" value="OXALATE-BINDING PROTEIN"/>
    <property type="match status" value="1"/>
</dbReference>
<evidence type="ECO:0000259" key="3">
    <source>
        <dbReference type="Pfam" id="PF07883"/>
    </source>
</evidence>
<dbReference type="InterPro" id="IPR013096">
    <property type="entry name" value="Cupin_2"/>
</dbReference>
<dbReference type="GO" id="GO:0046872">
    <property type="term" value="F:metal ion binding"/>
    <property type="evidence" value="ECO:0007669"/>
    <property type="project" value="UniProtKB-KW"/>
</dbReference>
<name>A0A7W8N2S3_9BACT</name>
<protein>
    <submittedName>
        <fullName evidence="4">Quercetin dioxygenase-like cupin family protein</fullName>
    </submittedName>
</protein>
<dbReference type="InterPro" id="IPR014710">
    <property type="entry name" value="RmlC-like_jellyroll"/>
</dbReference>
<feature type="domain" description="Cupin type-2" evidence="3">
    <location>
        <begin position="87"/>
        <end position="153"/>
    </location>
</feature>
<dbReference type="Pfam" id="PF07883">
    <property type="entry name" value="Cupin_2"/>
    <property type="match status" value="1"/>
</dbReference>
<feature type="chain" id="PRO_5030803660" evidence="2">
    <location>
        <begin position="18"/>
        <end position="162"/>
    </location>
</feature>
<dbReference type="GO" id="GO:0051213">
    <property type="term" value="F:dioxygenase activity"/>
    <property type="evidence" value="ECO:0007669"/>
    <property type="project" value="UniProtKB-KW"/>
</dbReference>
<feature type="signal peptide" evidence="2">
    <location>
        <begin position="1"/>
        <end position="17"/>
    </location>
</feature>
<dbReference type="Proteomes" id="UP000569092">
    <property type="component" value="Unassembled WGS sequence"/>
</dbReference>
<keyword evidence="1" id="KW-0479">Metal-binding</keyword>